<accession>A0ABQ5DTQ8</accession>
<evidence type="ECO:0000313" key="3">
    <source>
        <dbReference type="Proteomes" id="UP001151760"/>
    </source>
</evidence>
<gene>
    <name evidence="2" type="ORF">Tco_0951052</name>
</gene>
<keyword evidence="3" id="KW-1185">Reference proteome</keyword>
<name>A0ABQ5DTQ8_9ASTR</name>
<evidence type="ECO:0000256" key="1">
    <source>
        <dbReference type="SAM" id="MobiDB-lite"/>
    </source>
</evidence>
<organism evidence="2 3">
    <name type="scientific">Tanacetum coccineum</name>
    <dbReference type="NCBI Taxonomy" id="301880"/>
    <lineage>
        <taxon>Eukaryota</taxon>
        <taxon>Viridiplantae</taxon>
        <taxon>Streptophyta</taxon>
        <taxon>Embryophyta</taxon>
        <taxon>Tracheophyta</taxon>
        <taxon>Spermatophyta</taxon>
        <taxon>Magnoliopsida</taxon>
        <taxon>eudicotyledons</taxon>
        <taxon>Gunneridae</taxon>
        <taxon>Pentapetalae</taxon>
        <taxon>asterids</taxon>
        <taxon>campanulids</taxon>
        <taxon>Asterales</taxon>
        <taxon>Asteraceae</taxon>
        <taxon>Asteroideae</taxon>
        <taxon>Anthemideae</taxon>
        <taxon>Anthemidinae</taxon>
        <taxon>Tanacetum</taxon>
    </lineage>
</organism>
<proteinExistence type="predicted"/>
<feature type="compositionally biased region" description="Basic and acidic residues" evidence="1">
    <location>
        <begin position="41"/>
        <end position="53"/>
    </location>
</feature>
<evidence type="ECO:0008006" key="4">
    <source>
        <dbReference type="Google" id="ProtNLM"/>
    </source>
</evidence>
<evidence type="ECO:0000313" key="2">
    <source>
        <dbReference type="EMBL" id="GJT42337.1"/>
    </source>
</evidence>
<feature type="region of interest" description="Disordered" evidence="1">
    <location>
        <begin position="41"/>
        <end position="60"/>
    </location>
</feature>
<sequence length="147" mass="16626">MAPKRTTRANPADTTTTTSVTNAQLKAMIKQGVTDALAARDADRNTNGDDSHNSRMGVSRTERVARECTYPDFMKCQPLNFKCTKGVVELIQWTVGHDVAYAMTWIVLKKKMTDKYCPRGEIKKLEAELWNLKNRTRLRDMSVVCPT</sequence>
<dbReference type="Proteomes" id="UP001151760">
    <property type="component" value="Unassembled WGS sequence"/>
</dbReference>
<protein>
    <recommendedName>
        <fullName evidence="4">Reverse transcriptase domain-containing protein</fullName>
    </recommendedName>
</protein>
<dbReference type="EMBL" id="BQNB010015637">
    <property type="protein sequence ID" value="GJT42337.1"/>
    <property type="molecule type" value="Genomic_DNA"/>
</dbReference>
<comment type="caution">
    <text evidence="2">The sequence shown here is derived from an EMBL/GenBank/DDBJ whole genome shotgun (WGS) entry which is preliminary data.</text>
</comment>
<reference evidence="2" key="1">
    <citation type="journal article" date="2022" name="Int. J. Mol. Sci.">
        <title>Draft Genome of Tanacetum Coccineum: Genomic Comparison of Closely Related Tanacetum-Family Plants.</title>
        <authorList>
            <person name="Yamashiro T."/>
            <person name="Shiraishi A."/>
            <person name="Nakayama K."/>
            <person name="Satake H."/>
        </authorList>
    </citation>
    <scope>NUCLEOTIDE SEQUENCE</scope>
</reference>
<reference evidence="2" key="2">
    <citation type="submission" date="2022-01" db="EMBL/GenBank/DDBJ databases">
        <authorList>
            <person name="Yamashiro T."/>
            <person name="Shiraishi A."/>
            <person name="Satake H."/>
            <person name="Nakayama K."/>
        </authorList>
    </citation>
    <scope>NUCLEOTIDE SEQUENCE</scope>
</reference>